<proteinExistence type="inferred from homology"/>
<reference evidence="9" key="1">
    <citation type="journal article" date="2019" name="Int. J. Syst. Evol. Microbiol.">
        <title>The Global Catalogue of Microorganisms (GCM) 10K type strain sequencing project: providing services to taxonomists for standard genome sequencing and annotation.</title>
        <authorList>
            <consortium name="The Broad Institute Genomics Platform"/>
            <consortium name="The Broad Institute Genome Sequencing Center for Infectious Disease"/>
            <person name="Wu L."/>
            <person name="Ma J."/>
        </authorList>
    </citation>
    <scope>NUCLEOTIDE SEQUENCE [LARGE SCALE GENOMIC DNA]</scope>
    <source>
        <strain evidence="9">JCM 17555</strain>
    </source>
</reference>
<dbReference type="InterPro" id="IPR010200">
    <property type="entry name" value="HflC"/>
</dbReference>
<name>A0ABP7NIY7_9GAMM</name>
<protein>
    <recommendedName>
        <fullName evidence="6">Protein HflC</fullName>
    </recommendedName>
</protein>
<feature type="domain" description="Band 7" evidence="7">
    <location>
        <begin position="21"/>
        <end position="185"/>
    </location>
</feature>
<dbReference type="EMBL" id="BAABBO010000001">
    <property type="protein sequence ID" value="GAA3948131.1"/>
    <property type="molecule type" value="Genomic_DNA"/>
</dbReference>
<evidence type="ECO:0000256" key="1">
    <source>
        <dbReference type="ARBA" id="ARBA00004167"/>
    </source>
</evidence>
<dbReference type="PIRSF" id="PIRSF005651">
    <property type="entry name" value="HflC"/>
    <property type="match status" value="1"/>
</dbReference>
<comment type="similarity">
    <text evidence="2 6">Belongs to the band 7/mec-2 family. HflC subfamily.</text>
</comment>
<accession>A0ABP7NIY7</accession>
<dbReference type="CDD" id="cd03405">
    <property type="entry name" value="SPFH_HflC"/>
    <property type="match status" value="1"/>
</dbReference>
<dbReference type="RefSeq" id="WP_344802771.1">
    <property type="nucleotide sequence ID" value="NZ_BAABBO010000001.1"/>
</dbReference>
<dbReference type="Pfam" id="PF01145">
    <property type="entry name" value="Band_7"/>
    <property type="match status" value="1"/>
</dbReference>
<dbReference type="InterPro" id="IPR036013">
    <property type="entry name" value="Band_7/SPFH_dom_sf"/>
</dbReference>
<keyword evidence="3" id="KW-0812">Transmembrane</keyword>
<dbReference type="NCBIfam" id="TIGR01932">
    <property type="entry name" value="hflC"/>
    <property type="match status" value="1"/>
</dbReference>
<evidence type="ECO:0000256" key="6">
    <source>
        <dbReference type="PIRNR" id="PIRNR005651"/>
    </source>
</evidence>
<comment type="function">
    <text evidence="6">HflC and HflK could regulate a protease.</text>
</comment>
<sequence length="297" mass="33684">MSGARLILIGLVLLALLILAQAAYIVPETHRAVVLRFGGLIKTDVPAGLHFKIPFVDQNRNFDTRVLAMDLPVKSYLTVEQKPLDVNSYATWRIVNVGQFYRAAQGSEDRARTLLISRIDKGLRDQFGKRTMHEVVAGEREELMEELTASVDREAADKYGINVIDIRVRAIDLPKRVSDSVYERMESERLKIAQSHRSKGEELAEGVRADADRQRTVELARAFEQAEQLRGEGEAEASQLYADAYGKNEEFYAFYRRLKAYETSLATKDNIMVLEPDSEFFKYMKQSGPIAETEDTN</sequence>
<gene>
    <name evidence="8" type="primary">hflC</name>
    <name evidence="8" type="ORF">GCM10022278_04120</name>
</gene>
<dbReference type="GO" id="GO:0008233">
    <property type="term" value="F:peptidase activity"/>
    <property type="evidence" value="ECO:0007669"/>
    <property type="project" value="UniProtKB-KW"/>
</dbReference>
<keyword evidence="8" id="KW-0378">Hydrolase</keyword>
<evidence type="ECO:0000313" key="9">
    <source>
        <dbReference type="Proteomes" id="UP001501337"/>
    </source>
</evidence>
<dbReference type="GO" id="GO:0006508">
    <property type="term" value="P:proteolysis"/>
    <property type="evidence" value="ECO:0007669"/>
    <property type="project" value="UniProtKB-KW"/>
</dbReference>
<comment type="subcellular location">
    <subcellularLocation>
        <location evidence="1">Membrane</location>
        <topology evidence="1">Single-pass membrane protein</topology>
    </subcellularLocation>
</comment>
<dbReference type="InterPro" id="IPR001107">
    <property type="entry name" value="Band_7"/>
</dbReference>
<keyword evidence="8" id="KW-0645">Protease</keyword>
<dbReference type="PANTHER" id="PTHR42911:SF1">
    <property type="entry name" value="MODULATOR OF FTSH PROTEASE HFLC"/>
    <property type="match status" value="1"/>
</dbReference>
<evidence type="ECO:0000256" key="4">
    <source>
        <dbReference type="ARBA" id="ARBA00022989"/>
    </source>
</evidence>
<evidence type="ECO:0000256" key="3">
    <source>
        <dbReference type="ARBA" id="ARBA00022692"/>
    </source>
</evidence>
<dbReference type="PANTHER" id="PTHR42911">
    <property type="entry name" value="MODULATOR OF FTSH PROTEASE HFLC"/>
    <property type="match status" value="1"/>
</dbReference>
<evidence type="ECO:0000256" key="5">
    <source>
        <dbReference type="ARBA" id="ARBA00023136"/>
    </source>
</evidence>
<evidence type="ECO:0000256" key="2">
    <source>
        <dbReference type="ARBA" id="ARBA00007862"/>
    </source>
</evidence>
<comment type="caution">
    <text evidence="8">The sequence shown here is derived from an EMBL/GenBank/DDBJ whole genome shotgun (WGS) entry which is preliminary data.</text>
</comment>
<keyword evidence="4" id="KW-1133">Transmembrane helix</keyword>
<dbReference type="SMART" id="SM00244">
    <property type="entry name" value="PHB"/>
    <property type="match status" value="1"/>
</dbReference>
<dbReference type="Proteomes" id="UP001501337">
    <property type="component" value="Unassembled WGS sequence"/>
</dbReference>
<dbReference type="SUPFAM" id="SSF117892">
    <property type="entry name" value="Band 7/SPFH domain"/>
    <property type="match status" value="1"/>
</dbReference>
<evidence type="ECO:0000259" key="7">
    <source>
        <dbReference type="SMART" id="SM00244"/>
    </source>
</evidence>
<evidence type="ECO:0000313" key="8">
    <source>
        <dbReference type="EMBL" id="GAA3948131.1"/>
    </source>
</evidence>
<organism evidence="8 9">
    <name type="scientific">Allohahella marinimesophila</name>
    <dbReference type="NCBI Taxonomy" id="1054972"/>
    <lineage>
        <taxon>Bacteria</taxon>
        <taxon>Pseudomonadati</taxon>
        <taxon>Pseudomonadota</taxon>
        <taxon>Gammaproteobacteria</taxon>
        <taxon>Oceanospirillales</taxon>
        <taxon>Hahellaceae</taxon>
        <taxon>Allohahella</taxon>
    </lineage>
</organism>
<keyword evidence="9" id="KW-1185">Reference proteome</keyword>
<dbReference type="Gene3D" id="3.30.479.30">
    <property type="entry name" value="Band 7 domain"/>
    <property type="match status" value="1"/>
</dbReference>
<keyword evidence="5" id="KW-0472">Membrane</keyword>